<evidence type="ECO:0000256" key="1">
    <source>
        <dbReference type="SAM" id="MobiDB-lite"/>
    </source>
</evidence>
<name>A0A1I1C368_9PSEU</name>
<feature type="region of interest" description="Disordered" evidence="1">
    <location>
        <begin position="1"/>
        <end position="25"/>
    </location>
</feature>
<accession>A0A1I1C368</accession>
<protein>
    <submittedName>
        <fullName evidence="2">Uncharacterized protein</fullName>
    </submittedName>
</protein>
<keyword evidence="3" id="KW-1185">Reference proteome</keyword>
<organism evidence="2 3">
    <name type="scientific">Amycolatopsis marina</name>
    <dbReference type="NCBI Taxonomy" id="490629"/>
    <lineage>
        <taxon>Bacteria</taxon>
        <taxon>Bacillati</taxon>
        <taxon>Actinomycetota</taxon>
        <taxon>Actinomycetes</taxon>
        <taxon>Pseudonocardiales</taxon>
        <taxon>Pseudonocardiaceae</taxon>
        <taxon>Amycolatopsis</taxon>
    </lineage>
</organism>
<evidence type="ECO:0000313" key="3">
    <source>
        <dbReference type="Proteomes" id="UP000243799"/>
    </source>
</evidence>
<dbReference type="AlphaFoldDB" id="A0A1I1C368"/>
<evidence type="ECO:0000313" key="2">
    <source>
        <dbReference type="EMBL" id="SFB57105.1"/>
    </source>
</evidence>
<dbReference type="EMBL" id="FOKG01000020">
    <property type="protein sequence ID" value="SFB57105.1"/>
    <property type="molecule type" value="Genomic_DNA"/>
</dbReference>
<reference evidence="3" key="1">
    <citation type="submission" date="2016-10" db="EMBL/GenBank/DDBJ databases">
        <authorList>
            <person name="Varghese N."/>
            <person name="Submissions S."/>
        </authorList>
    </citation>
    <scope>NUCLEOTIDE SEQUENCE [LARGE SCALE GENOMIC DNA]</scope>
    <source>
        <strain evidence="3">CGMCC 4.3568</strain>
    </source>
</reference>
<gene>
    <name evidence="2" type="ORF">SAMN05216266_120110</name>
</gene>
<proteinExistence type="predicted"/>
<sequence>MSRPPITAIVPASGMPSSGPVRSRPDRATAAALPLAALLAPVTDEPLVYSLCRVDSAGRVCDRTVLRKLGWKPGETITATTDSGAVLIRRDPDGAFALPAYQRIQIPALPRARCRIRPGDMVLLTAIPASDSLVVYPMPLLHNLLTRACLEEHTS</sequence>
<dbReference type="Proteomes" id="UP000243799">
    <property type="component" value="Unassembled WGS sequence"/>
</dbReference>